<sequence>MSAGFGGSGSLFPSRSSVVIFVGASVVRAVVGSWCLRPVLSYVTLGLGSCFIVK</sequence>
<evidence type="ECO:0000313" key="2">
    <source>
        <dbReference type="Proteomes" id="UP000265520"/>
    </source>
</evidence>
<dbReference type="Proteomes" id="UP000265520">
    <property type="component" value="Unassembled WGS sequence"/>
</dbReference>
<reference evidence="1 2" key="1">
    <citation type="journal article" date="2018" name="Front. Plant Sci.">
        <title>Red Clover (Trifolium pratense) and Zigzag Clover (T. medium) - A Picture of Genomic Similarities and Differences.</title>
        <authorList>
            <person name="Dluhosova J."/>
            <person name="Istvanek J."/>
            <person name="Nedelnik J."/>
            <person name="Repkova J."/>
        </authorList>
    </citation>
    <scope>NUCLEOTIDE SEQUENCE [LARGE SCALE GENOMIC DNA]</scope>
    <source>
        <strain evidence="2">cv. 10/8</strain>
        <tissue evidence="1">Leaf</tissue>
    </source>
</reference>
<proteinExistence type="predicted"/>
<name>A0A392M6U9_9FABA</name>
<dbReference type="EMBL" id="LXQA010004677">
    <property type="protein sequence ID" value="MCH83116.1"/>
    <property type="molecule type" value="Genomic_DNA"/>
</dbReference>
<organism evidence="1 2">
    <name type="scientific">Trifolium medium</name>
    <dbReference type="NCBI Taxonomy" id="97028"/>
    <lineage>
        <taxon>Eukaryota</taxon>
        <taxon>Viridiplantae</taxon>
        <taxon>Streptophyta</taxon>
        <taxon>Embryophyta</taxon>
        <taxon>Tracheophyta</taxon>
        <taxon>Spermatophyta</taxon>
        <taxon>Magnoliopsida</taxon>
        <taxon>eudicotyledons</taxon>
        <taxon>Gunneridae</taxon>
        <taxon>Pentapetalae</taxon>
        <taxon>rosids</taxon>
        <taxon>fabids</taxon>
        <taxon>Fabales</taxon>
        <taxon>Fabaceae</taxon>
        <taxon>Papilionoideae</taxon>
        <taxon>50 kb inversion clade</taxon>
        <taxon>NPAAA clade</taxon>
        <taxon>Hologalegina</taxon>
        <taxon>IRL clade</taxon>
        <taxon>Trifolieae</taxon>
        <taxon>Trifolium</taxon>
    </lineage>
</organism>
<accession>A0A392M6U9</accession>
<evidence type="ECO:0000313" key="1">
    <source>
        <dbReference type="EMBL" id="MCH83116.1"/>
    </source>
</evidence>
<protein>
    <submittedName>
        <fullName evidence="1">Uncharacterized protein</fullName>
    </submittedName>
</protein>
<keyword evidence="2" id="KW-1185">Reference proteome</keyword>
<dbReference type="AlphaFoldDB" id="A0A392M6U9"/>
<comment type="caution">
    <text evidence="1">The sequence shown here is derived from an EMBL/GenBank/DDBJ whole genome shotgun (WGS) entry which is preliminary data.</text>
</comment>
<gene>
    <name evidence="1" type="ORF">A2U01_0003931</name>
</gene>